<protein>
    <submittedName>
        <fullName evidence="1">Uncharacterized protein</fullName>
    </submittedName>
</protein>
<evidence type="ECO:0000313" key="2">
    <source>
        <dbReference type="Proteomes" id="UP001163603"/>
    </source>
</evidence>
<name>A0ACC0YNE4_9ROSI</name>
<proteinExistence type="predicted"/>
<accession>A0ACC0YNE4</accession>
<dbReference type="Proteomes" id="UP001163603">
    <property type="component" value="Chromosome 6"/>
</dbReference>
<comment type="caution">
    <text evidence="1">The sequence shown here is derived from an EMBL/GenBank/DDBJ whole genome shotgun (WGS) entry which is preliminary data.</text>
</comment>
<evidence type="ECO:0000313" key="1">
    <source>
        <dbReference type="EMBL" id="KAJ0038973.1"/>
    </source>
</evidence>
<sequence>MCTTLGAVLLTPLLTKILAGTYVPIDAVKLSISTLQVVVAPILLGSYMQSTFPYAVKVLTPFAPLFPVLASSLLVLMRDC</sequence>
<organism evidence="1 2">
    <name type="scientific">Pistacia integerrima</name>
    <dbReference type="NCBI Taxonomy" id="434235"/>
    <lineage>
        <taxon>Eukaryota</taxon>
        <taxon>Viridiplantae</taxon>
        <taxon>Streptophyta</taxon>
        <taxon>Embryophyta</taxon>
        <taxon>Tracheophyta</taxon>
        <taxon>Spermatophyta</taxon>
        <taxon>Magnoliopsida</taxon>
        <taxon>eudicotyledons</taxon>
        <taxon>Gunneridae</taxon>
        <taxon>Pentapetalae</taxon>
        <taxon>rosids</taxon>
        <taxon>malvids</taxon>
        <taxon>Sapindales</taxon>
        <taxon>Anacardiaceae</taxon>
        <taxon>Pistacia</taxon>
    </lineage>
</organism>
<gene>
    <name evidence="1" type="ORF">Pint_23242</name>
</gene>
<reference evidence="2" key="1">
    <citation type="journal article" date="2023" name="G3 (Bethesda)">
        <title>Genome assembly and association tests identify interacting loci associated with vigor, precocity, and sex in interspecific pistachio rootstocks.</title>
        <authorList>
            <person name="Palmer W."/>
            <person name="Jacygrad E."/>
            <person name="Sagayaradj S."/>
            <person name="Cavanaugh K."/>
            <person name="Han R."/>
            <person name="Bertier L."/>
            <person name="Beede B."/>
            <person name="Kafkas S."/>
            <person name="Golino D."/>
            <person name="Preece J."/>
            <person name="Michelmore R."/>
        </authorList>
    </citation>
    <scope>NUCLEOTIDE SEQUENCE [LARGE SCALE GENOMIC DNA]</scope>
</reference>
<keyword evidence="2" id="KW-1185">Reference proteome</keyword>
<dbReference type="EMBL" id="CM047741">
    <property type="protein sequence ID" value="KAJ0038973.1"/>
    <property type="molecule type" value="Genomic_DNA"/>
</dbReference>